<dbReference type="EMBL" id="MGHH01000015">
    <property type="protein sequence ID" value="OGM63839.1"/>
    <property type="molecule type" value="Genomic_DNA"/>
</dbReference>
<evidence type="ECO:0000313" key="1">
    <source>
        <dbReference type="EMBL" id="OGM63839.1"/>
    </source>
</evidence>
<dbReference type="Proteomes" id="UP000176725">
    <property type="component" value="Unassembled WGS sequence"/>
</dbReference>
<name>A0A1F8BJI9_9BACT</name>
<sequence>MVPVVAFVLDELLGIEKYRITKAGRRNPVQVKIKILVFPIIKSEKSMMAKMSQKLFFLPT</sequence>
<proteinExistence type="predicted"/>
<comment type="caution">
    <text evidence="1">The sequence shown here is derived from an EMBL/GenBank/DDBJ whole genome shotgun (WGS) entry which is preliminary data.</text>
</comment>
<accession>A0A1F8BJI9</accession>
<evidence type="ECO:0000313" key="2">
    <source>
        <dbReference type="Proteomes" id="UP000176725"/>
    </source>
</evidence>
<protein>
    <submittedName>
        <fullName evidence="1">Uncharacterized protein</fullName>
    </submittedName>
</protein>
<dbReference type="AlphaFoldDB" id="A0A1F8BJI9"/>
<organism evidence="1 2">
    <name type="scientific">Candidatus Woesebacteria bacterium RIFCSPLOWO2_01_FULL_39_25</name>
    <dbReference type="NCBI Taxonomy" id="1802521"/>
    <lineage>
        <taxon>Bacteria</taxon>
        <taxon>Candidatus Woeseibacteriota</taxon>
    </lineage>
</organism>
<reference evidence="1 2" key="1">
    <citation type="journal article" date="2016" name="Nat. Commun.">
        <title>Thousands of microbial genomes shed light on interconnected biogeochemical processes in an aquifer system.</title>
        <authorList>
            <person name="Anantharaman K."/>
            <person name="Brown C.T."/>
            <person name="Hug L.A."/>
            <person name="Sharon I."/>
            <person name="Castelle C.J."/>
            <person name="Probst A.J."/>
            <person name="Thomas B.C."/>
            <person name="Singh A."/>
            <person name="Wilkins M.J."/>
            <person name="Karaoz U."/>
            <person name="Brodie E.L."/>
            <person name="Williams K.H."/>
            <person name="Hubbard S.S."/>
            <person name="Banfield J.F."/>
        </authorList>
    </citation>
    <scope>NUCLEOTIDE SEQUENCE [LARGE SCALE GENOMIC DNA]</scope>
</reference>
<gene>
    <name evidence="1" type="ORF">A2893_02580</name>
</gene>